<dbReference type="InterPro" id="IPR013880">
    <property type="entry name" value="Yos1"/>
</dbReference>
<dbReference type="GO" id="GO:0000139">
    <property type="term" value="C:Golgi membrane"/>
    <property type="evidence" value="ECO:0007669"/>
    <property type="project" value="TreeGrafter"/>
</dbReference>
<keyword evidence="10" id="KW-0732">Signal</keyword>
<keyword evidence="4" id="KW-0812">Transmembrane</keyword>
<dbReference type="Pfam" id="PF08571">
    <property type="entry name" value="Yos1"/>
    <property type="match status" value="1"/>
</dbReference>
<evidence type="ECO:0000256" key="8">
    <source>
        <dbReference type="ARBA" id="ARBA00024203"/>
    </source>
</evidence>
<keyword evidence="6" id="KW-1133">Transmembrane helix</keyword>
<gene>
    <name evidence="11" type="ORF">GBAR_LOCUS6146</name>
</gene>
<dbReference type="PANTHER" id="PTHR15858:SF0">
    <property type="entry name" value="IMMEDIATE EARLY RESPONSE 3-INTERACTING PROTEIN 1"/>
    <property type="match status" value="1"/>
</dbReference>
<dbReference type="GO" id="GO:0005789">
    <property type="term" value="C:endoplasmic reticulum membrane"/>
    <property type="evidence" value="ECO:0007669"/>
    <property type="project" value="TreeGrafter"/>
</dbReference>
<evidence type="ECO:0000256" key="3">
    <source>
        <dbReference type="ARBA" id="ARBA00022448"/>
    </source>
</evidence>
<evidence type="ECO:0000256" key="10">
    <source>
        <dbReference type="SAM" id="SignalP"/>
    </source>
</evidence>
<dbReference type="GO" id="GO:0015031">
    <property type="term" value="P:protein transport"/>
    <property type="evidence" value="ECO:0007669"/>
    <property type="project" value="UniProtKB-KW"/>
</dbReference>
<keyword evidence="12" id="KW-1185">Reference proteome</keyword>
<evidence type="ECO:0000256" key="5">
    <source>
        <dbReference type="ARBA" id="ARBA00022927"/>
    </source>
</evidence>
<comment type="function">
    <text evidence="9">Regulator of endoplasmic reticulum secretion that acts as a key determinant of brain size. Required for secretion of extracellular matrix proteins. Required for correct brain development by depositing sufficient extracellular matrix proteins for tissue integrity and the proliferation of neural progenitors. Acts as a regulator of the unfolded protein response (UPR).</text>
</comment>
<proteinExistence type="inferred from homology"/>
<dbReference type="PANTHER" id="PTHR15858">
    <property type="entry name" value="IMMEDIATE EARLY RESPONSE 3-INTERACTING PROTEIN 1"/>
    <property type="match status" value="1"/>
</dbReference>
<organism evidence="11 12">
    <name type="scientific">Geodia barretti</name>
    <name type="common">Barrett's horny sponge</name>
    <dbReference type="NCBI Taxonomy" id="519541"/>
    <lineage>
        <taxon>Eukaryota</taxon>
        <taxon>Metazoa</taxon>
        <taxon>Porifera</taxon>
        <taxon>Demospongiae</taxon>
        <taxon>Heteroscleromorpha</taxon>
        <taxon>Tetractinellida</taxon>
        <taxon>Astrophorina</taxon>
        <taxon>Geodiidae</taxon>
        <taxon>Geodia</taxon>
    </lineage>
</organism>
<evidence type="ECO:0000256" key="2">
    <source>
        <dbReference type="ARBA" id="ARBA00016434"/>
    </source>
</evidence>
<name>A0AA35RE63_GEOBA</name>
<comment type="caution">
    <text evidence="11">The sequence shown here is derived from an EMBL/GenBank/DDBJ whole genome shotgun (WGS) entry which is preliminary data.</text>
</comment>
<dbReference type="AlphaFoldDB" id="A0AA35RE63"/>
<accession>A0AA35RE63</accession>
<evidence type="ECO:0000256" key="6">
    <source>
        <dbReference type="ARBA" id="ARBA00022989"/>
    </source>
</evidence>
<comment type="subcellular location">
    <subcellularLocation>
        <location evidence="1">Membrane</location>
    </subcellularLocation>
</comment>
<feature type="signal peptide" evidence="10">
    <location>
        <begin position="1"/>
        <end position="18"/>
    </location>
</feature>
<comment type="similarity">
    <text evidence="8">Belongs to the YOS1 family.</text>
</comment>
<reference evidence="11" key="1">
    <citation type="submission" date="2023-03" db="EMBL/GenBank/DDBJ databases">
        <authorList>
            <person name="Steffen K."/>
            <person name="Cardenas P."/>
        </authorList>
    </citation>
    <scope>NUCLEOTIDE SEQUENCE</scope>
</reference>
<dbReference type="EMBL" id="CASHTH010000919">
    <property type="protein sequence ID" value="CAI8009078.1"/>
    <property type="molecule type" value="Genomic_DNA"/>
</dbReference>
<evidence type="ECO:0000256" key="7">
    <source>
        <dbReference type="ARBA" id="ARBA00023136"/>
    </source>
</evidence>
<keyword evidence="5" id="KW-0653">Protein transport</keyword>
<dbReference type="Proteomes" id="UP001174909">
    <property type="component" value="Unassembled WGS sequence"/>
</dbReference>
<dbReference type="GO" id="GO:0006888">
    <property type="term" value="P:endoplasmic reticulum to Golgi vesicle-mediated transport"/>
    <property type="evidence" value="ECO:0007669"/>
    <property type="project" value="TreeGrafter"/>
</dbReference>
<evidence type="ECO:0000313" key="11">
    <source>
        <dbReference type="EMBL" id="CAI8009078.1"/>
    </source>
</evidence>
<evidence type="ECO:0000313" key="12">
    <source>
        <dbReference type="Proteomes" id="UP001174909"/>
    </source>
</evidence>
<evidence type="ECO:0000256" key="9">
    <source>
        <dbReference type="ARBA" id="ARBA00045999"/>
    </source>
</evidence>
<sequence>MVFTLGTLFEALLLLVNAVAILNEERFLAKVGWGKDYRNEGFGGQSGAKVQLVNLITSVQTLLRVPLVAINILVIVYELILG</sequence>
<keyword evidence="3" id="KW-0813">Transport</keyword>
<dbReference type="GO" id="GO:0030134">
    <property type="term" value="C:COPII-coated ER to Golgi transport vesicle"/>
    <property type="evidence" value="ECO:0007669"/>
    <property type="project" value="TreeGrafter"/>
</dbReference>
<evidence type="ECO:0000256" key="1">
    <source>
        <dbReference type="ARBA" id="ARBA00004370"/>
    </source>
</evidence>
<evidence type="ECO:0000256" key="4">
    <source>
        <dbReference type="ARBA" id="ARBA00022692"/>
    </source>
</evidence>
<feature type="chain" id="PRO_5041215738" description="Immediate early response 3-interacting protein 1" evidence="10">
    <location>
        <begin position="19"/>
        <end position="82"/>
    </location>
</feature>
<protein>
    <recommendedName>
        <fullName evidence="2">Immediate early response 3-interacting protein 1</fullName>
    </recommendedName>
</protein>
<keyword evidence="7" id="KW-0472">Membrane</keyword>